<dbReference type="Gene3D" id="2.160.20.10">
    <property type="entry name" value="Single-stranded right-handed beta-helix, Pectin lyase-like"/>
    <property type="match status" value="1"/>
</dbReference>
<dbReference type="RefSeq" id="WP_231006662.1">
    <property type="nucleotide sequence ID" value="NZ_JAJNEC010000005.1"/>
</dbReference>
<evidence type="ECO:0000256" key="1">
    <source>
        <dbReference type="ARBA" id="ARBA00008834"/>
    </source>
</evidence>
<evidence type="ECO:0000256" key="3">
    <source>
        <dbReference type="ARBA" id="ARBA00023295"/>
    </source>
</evidence>
<name>A0ABS8PTZ8_9BACT</name>
<dbReference type="GO" id="GO:0016787">
    <property type="term" value="F:hydrolase activity"/>
    <property type="evidence" value="ECO:0007669"/>
    <property type="project" value="UniProtKB-KW"/>
</dbReference>
<organism evidence="6 7">
    <name type="scientific">Niabella pedocola</name>
    <dbReference type="NCBI Taxonomy" id="1752077"/>
    <lineage>
        <taxon>Bacteria</taxon>
        <taxon>Pseudomonadati</taxon>
        <taxon>Bacteroidota</taxon>
        <taxon>Chitinophagia</taxon>
        <taxon>Chitinophagales</taxon>
        <taxon>Chitinophagaceae</taxon>
        <taxon>Niabella</taxon>
    </lineage>
</organism>
<feature type="chain" id="PRO_5047292275" evidence="5">
    <location>
        <begin position="23"/>
        <end position="494"/>
    </location>
</feature>
<dbReference type="EMBL" id="JAJNEC010000005">
    <property type="protein sequence ID" value="MCD2424541.1"/>
    <property type="molecule type" value="Genomic_DNA"/>
</dbReference>
<evidence type="ECO:0000256" key="4">
    <source>
        <dbReference type="RuleBase" id="RU361169"/>
    </source>
</evidence>
<dbReference type="PANTHER" id="PTHR31339:SF9">
    <property type="entry name" value="PLASMIN AND FIBRONECTIN-BINDING PROTEIN A"/>
    <property type="match status" value="1"/>
</dbReference>
<gene>
    <name evidence="6" type="ORF">LQ567_17305</name>
</gene>
<dbReference type="InterPro" id="IPR000743">
    <property type="entry name" value="Glyco_hydro_28"/>
</dbReference>
<keyword evidence="3 4" id="KW-0326">Glycosidase</keyword>
<keyword evidence="7" id="KW-1185">Reference proteome</keyword>
<comment type="similarity">
    <text evidence="1 4">Belongs to the glycosyl hydrolase 28 family.</text>
</comment>
<feature type="signal peptide" evidence="5">
    <location>
        <begin position="1"/>
        <end position="22"/>
    </location>
</feature>
<dbReference type="Pfam" id="PF00295">
    <property type="entry name" value="Glyco_hydro_28"/>
    <property type="match status" value="1"/>
</dbReference>
<reference evidence="6 7" key="1">
    <citation type="submission" date="2021-11" db="EMBL/GenBank/DDBJ databases">
        <title>Genomic of Niabella pedocola.</title>
        <authorList>
            <person name="Wu T."/>
        </authorList>
    </citation>
    <scope>NUCLEOTIDE SEQUENCE [LARGE SCALE GENOMIC DNA]</scope>
    <source>
        <strain evidence="6 7">JCM 31011</strain>
    </source>
</reference>
<evidence type="ECO:0000313" key="7">
    <source>
        <dbReference type="Proteomes" id="UP001199816"/>
    </source>
</evidence>
<dbReference type="PANTHER" id="PTHR31339">
    <property type="entry name" value="PECTIN LYASE-RELATED"/>
    <property type="match status" value="1"/>
</dbReference>
<evidence type="ECO:0000256" key="5">
    <source>
        <dbReference type="SAM" id="SignalP"/>
    </source>
</evidence>
<protein>
    <submittedName>
        <fullName evidence="6">Glycosyl hydrolase family 28 protein</fullName>
    </submittedName>
</protein>
<evidence type="ECO:0000313" key="6">
    <source>
        <dbReference type="EMBL" id="MCD2424541.1"/>
    </source>
</evidence>
<keyword evidence="5" id="KW-0732">Signal</keyword>
<dbReference type="SUPFAM" id="SSF51126">
    <property type="entry name" value="Pectin lyase-like"/>
    <property type="match status" value="1"/>
</dbReference>
<evidence type="ECO:0000256" key="2">
    <source>
        <dbReference type="ARBA" id="ARBA00022801"/>
    </source>
</evidence>
<dbReference type="InterPro" id="IPR012334">
    <property type="entry name" value="Pectin_lyas_fold"/>
</dbReference>
<accession>A0ABS8PTZ8</accession>
<dbReference type="InterPro" id="IPR051801">
    <property type="entry name" value="GH28_Enzymes"/>
</dbReference>
<dbReference type="Proteomes" id="UP001199816">
    <property type="component" value="Unassembled WGS sequence"/>
</dbReference>
<keyword evidence="2 4" id="KW-0378">Hydrolase</keyword>
<comment type="caution">
    <text evidence="6">The sequence shown here is derived from an EMBL/GenBank/DDBJ whole genome shotgun (WGS) entry which is preliminary data.</text>
</comment>
<proteinExistence type="inferred from homology"/>
<sequence length="494" mass="54960">MMRRKNVFLAILLSGLSLMAAAKDYSAVSFGAKKDGMSLNSAIIQGAIDYIHEQGGGRLVFDEGKYLTGTIFLKSNVTLHLKKGAVLLGSVNPFDYEKNKYIGWTSMIFAIKQDNIGITGEGMIDGRGFLTAVNMVGNIQKGLVTDPLKYDRPNETNRPQNIYFRECTNVRITGVTLKDPASWNQTYDQCRNLYVDSIHVDSKSYWNNDGIDVVDCDSVVIKNSYFDAADDVICFKSHDATKICQNVIVDNCTGRSSANGLKFGTVSRGGFRNFKVTNLKIIDTYRSAITFAAVDGGFVENIEVDGVRSINTGNVIYLRIGDRWSNGKQPYMKNVRISNVYAEVPATKPDAGYSYEGPIEDLPRNISPASIIGLPQYKIQDVTLKNIEIVYPGGGNPHYARRGLTRAELESIPEMPTAYPEFSQFKELPAWGFYVRHATGIRFENITLRAKESDYRPAIVFDDVQQASFNKVNVAEPAAKSKKQVFLHNTTRSK</sequence>
<dbReference type="InterPro" id="IPR011050">
    <property type="entry name" value="Pectin_lyase_fold/virulence"/>
</dbReference>